<accession>A0ABQ9XL28</accession>
<keyword evidence="3" id="KW-1185">Reference proteome</keyword>
<feature type="compositionally biased region" description="Basic and acidic residues" evidence="1">
    <location>
        <begin position="110"/>
        <end position="119"/>
    </location>
</feature>
<gene>
    <name evidence="2" type="ORF">BLNAU_12863</name>
</gene>
<sequence>MNQEQIEALHLLSFISNVGSFLSIEEVAQSVNDLTEQVYLEQITPDEYLQQIRPLFESHPPLVTHIERLLRHDAFWRNNSTSEPSDEIIQSLKRSVEDLEEYLRQVLEQEDTKERDKEHRERKKQRKEKKAKRQAQRAEEATHSKIARQDIDMDDFLEIGDDDDERQQYQQEPSRMSVQYTLVEEENGISDSWLENLSNSLFLWNGVRLSRESSPLLQLALRDYTRRNLLQLVRWSRIRQRNNAVLGQDRILEPISRQDFSYIASSQPYLFTQDTLLRCEENDEISFDSLFPKPSMNL</sequence>
<feature type="compositionally biased region" description="Basic residues" evidence="1">
    <location>
        <begin position="120"/>
        <end position="135"/>
    </location>
</feature>
<evidence type="ECO:0000256" key="1">
    <source>
        <dbReference type="SAM" id="MobiDB-lite"/>
    </source>
</evidence>
<comment type="caution">
    <text evidence="2">The sequence shown here is derived from an EMBL/GenBank/DDBJ whole genome shotgun (WGS) entry which is preliminary data.</text>
</comment>
<protein>
    <submittedName>
        <fullName evidence="2">Uncharacterized protein</fullName>
    </submittedName>
</protein>
<dbReference type="EMBL" id="JARBJD010000107">
    <property type="protein sequence ID" value="KAK2952160.1"/>
    <property type="molecule type" value="Genomic_DNA"/>
</dbReference>
<reference evidence="2 3" key="1">
    <citation type="journal article" date="2022" name="bioRxiv">
        <title>Genomics of Preaxostyla Flagellates Illuminates Evolutionary Transitions and the Path Towards Mitochondrial Loss.</title>
        <authorList>
            <person name="Novak L.V.F."/>
            <person name="Treitli S.C."/>
            <person name="Pyrih J."/>
            <person name="Halakuc P."/>
            <person name="Pipaliya S.V."/>
            <person name="Vacek V."/>
            <person name="Brzon O."/>
            <person name="Soukal P."/>
            <person name="Eme L."/>
            <person name="Dacks J.B."/>
            <person name="Karnkowska A."/>
            <person name="Elias M."/>
            <person name="Hampl V."/>
        </authorList>
    </citation>
    <scope>NUCLEOTIDE SEQUENCE [LARGE SCALE GENOMIC DNA]</scope>
    <source>
        <strain evidence="2">NAU3</strain>
        <tissue evidence="2">Gut</tissue>
    </source>
</reference>
<proteinExistence type="predicted"/>
<feature type="compositionally biased region" description="Basic and acidic residues" evidence="1">
    <location>
        <begin position="136"/>
        <end position="145"/>
    </location>
</feature>
<evidence type="ECO:0000313" key="2">
    <source>
        <dbReference type="EMBL" id="KAK2952160.1"/>
    </source>
</evidence>
<organism evidence="2 3">
    <name type="scientific">Blattamonas nauphoetae</name>
    <dbReference type="NCBI Taxonomy" id="2049346"/>
    <lineage>
        <taxon>Eukaryota</taxon>
        <taxon>Metamonada</taxon>
        <taxon>Preaxostyla</taxon>
        <taxon>Oxymonadida</taxon>
        <taxon>Blattamonas</taxon>
    </lineage>
</organism>
<feature type="region of interest" description="Disordered" evidence="1">
    <location>
        <begin position="110"/>
        <end position="145"/>
    </location>
</feature>
<dbReference type="Proteomes" id="UP001281761">
    <property type="component" value="Unassembled WGS sequence"/>
</dbReference>
<name>A0ABQ9XL28_9EUKA</name>
<evidence type="ECO:0000313" key="3">
    <source>
        <dbReference type="Proteomes" id="UP001281761"/>
    </source>
</evidence>